<reference evidence="1" key="2">
    <citation type="journal article" date="2023" name="ISME Commun">
        <title>Characterization of a bloom-associated alphaproteobacterial lineage, 'Candidatus Phycosocius': insights into freshwater algal-bacterial interactions.</title>
        <authorList>
            <person name="Tanabe Y."/>
            <person name="Yamaguchi H."/>
            <person name="Yoshida M."/>
            <person name="Kai A."/>
            <person name="Okazaki Y."/>
        </authorList>
    </citation>
    <scope>NUCLEOTIDE SEQUENCE</scope>
    <source>
        <strain evidence="1">BOTRYCO-1</strain>
    </source>
</reference>
<sequence length="217" mass="24332">MKQELEFTVKNNEVSYLINGEKPAKELFNETGGYQGPDFDTVVIRDGETNASIRFQDVIRTNTIFNILDVTPPDYSYDRGNNVIFYLNNGEISFNDAIREGKRIQAWLDAAGFKPRVLPNPPLKCGTLEYLDLLHSETVPLDKVTALINPIFDMSTRSLCSSAGALPLSQGGRGAVTFAIYIAPNQWLTDNPPPVNTMNYRLELRLGTDPKAWLMNR</sequence>
<protein>
    <submittedName>
        <fullName evidence="1">Uncharacterized protein</fullName>
    </submittedName>
</protein>
<keyword evidence="2" id="KW-1185">Reference proteome</keyword>
<reference evidence="1" key="1">
    <citation type="submission" date="2021-05" db="EMBL/GenBank/DDBJ databases">
        <authorList>
            <person name="Tanabe Y."/>
        </authorList>
    </citation>
    <scope>NUCLEOTIDE SEQUENCE</scope>
    <source>
        <strain evidence="1">BOTRYCO-1</strain>
    </source>
</reference>
<proteinExistence type="predicted"/>
<evidence type="ECO:0000313" key="1">
    <source>
        <dbReference type="EMBL" id="GIU66825.1"/>
    </source>
</evidence>
<evidence type="ECO:0000313" key="2">
    <source>
        <dbReference type="Proteomes" id="UP001161064"/>
    </source>
</evidence>
<gene>
    <name evidence="1" type="ORF">PsB1_0979</name>
</gene>
<accession>A0ABQ4PUX7</accession>
<dbReference type="EMBL" id="BPFZ01000005">
    <property type="protein sequence ID" value="GIU66825.1"/>
    <property type="molecule type" value="Genomic_DNA"/>
</dbReference>
<dbReference type="RefSeq" id="WP_284359471.1">
    <property type="nucleotide sequence ID" value="NZ_BPFZ01000005.1"/>
</dbReference>
<comment type="caution">
    <text evidence="1">The sequence shown here is derived from an EMBL/GenBank/DDBJ whole genome shotgun (WGS) entry which is preliminary data.</text>
</comment>
<dbReference type="Proteomes" id="UP001161064">
    <property type="component" value="Unassembled WGS sequence"/>
</dbReference>
<organism evidence="1 2">
    <name type="scientific">Candidatus Phycosocius spiralis</name>
    <dbReference type="NCBI Taxonomy" id="2815099"/>
    <lineage>
        <taxon>Bacteria</taxon>
        <taxon>Pseudomonadati</taxon>
        <taxon>Pseudomonadota</taxon>
        <taxon>Alphaproteobacteria</taxon>
        <taxon>Caulobacterales</taxon>
        <taxon>Caulobacterales incertae sedis</taxon>
        <taxon>Candidatus Phycosocius</taxon>
    </lineage>
</organism>
<name>A0ABQ4PUX7_9PROT</name>